<dbReference type="Proteomes" id="UP000307943">
    <property type="component" value="Unassembled WGS sequence"/>
</dbReference>
<feature type="domain" description="GFO/IDH/MocA-like oxidoreductase" evidence="3">
    <location>
        <begin position="158"/>
        <end position="292"/>
    </location>
</feature>
<evidence type="ECO:0000259" key="3">
    <source>
        <dbReference type="Pfam" id="PF22725"/>
    </source>
</evidence>
<gene>
    <name evidence="4" type="ORF">FE784_04670</name>
</gene>
<feature type="domain" description="Gfo/Idh/MocA-like oxidoreductase N-terminal" evidence="2">
    <location>
        <begin position="32"/>
        <end position="135"/>
    </location>
</feature>
<dbReference type="InterPro" id="IPR036291">
    <property type="entry name" value="NAD(P)-bd_dom_sf"/>
</dbReference>
<keyword evidence="1" id="KW-0560">Oxidoreductase</keyword>
<keyword evidence="5" id="KW-1185">Reference proteome</keyword>
<dbReference type="RefSeq" id="WP_139600979.1">
    <property type="nucleotide sequence ID" value="NZ_VDCQ01000005.1"/>
</dbReference>
<comment type="caution">
    <text evidence="4">The sequence shown here is derived from an EMBL/GenBank/DDBJ whole genome shotgun (WGS) entry which is preliminary data.</text>
</comment>
<dbReference type="SUPFAM" id="SSF55347">
    <property type="entry name" value="Glyceraldehyde-3-phosphate dehydrogenase-like, C-terminal domain"/>
    <property type="match status" value="1"/>
</dbReference>
<dbReference type="SUPFAM" id="SSF51735">
    <property type="entry name" value="NAD(P)-binding Rossmann-fold domains"/>
    <property type="match status" value="1"/>
</dbReference>
<evidence type="ECO:0000313" key="5">
    <source>
        <dbReference type="Proteomes" id="UP000307943"/>
    </source>
</evidence>
<dbReference type="InterPro" id="IPR050463">
    <property type="entry name" value="Gfo/Idh/MocA_oxidrdct_glycsds"/>
</dbReference>
<dbReference type="GO" id="GO:0016491">
    <property type="term" value="F:oxidoreductase activity"/>
    <property type="evidence" value="ECO:0007669"/>
    <property type="project" value="UniProtKB-KW"/>
</dbReference>
<dbReference type="Pfam" id="PF01408">
    <property type="entry name" value="GFO_IDH_MocA"/>
    <property type="match status" value="1"/>
</dbReference>
<evidence type="ECO:0000313" key="4">
    <source>
        <dbReference type="EMBL" id="TNJ67264.1"/>
    </source>
</evidence>
<dbReference type="InterPro" id="IPR055170">
    <property type="entry name" value="GFO_IDH_MocA-like_dom"/>
</dbReference>
<name>A0A5C4TDU0_9BACL</name>
<dbReference type="Pfam" id="PF22725">
    <property type="entry name" value="GFO_IDH_MocA_C3"/>
    <property type="match status" value="1"/>
</dbReference>
<dbReference type="PANTHER" id="PTHR43818:SF11">
    <property type="entry name" value="BCDNA.GH03377"/>
    <property type="match status" value="1"/>
</dbReference>
<protein>
    <submittedName>
        <fullName evidence="4">Gfo/Idh/MocA family oxidoreductase</fullName>
    </submittedName>
</protein>
<dbReference type="EMBL" id="VDCQ01000005">
    <property type="protein sequence ID" value="TNJ67264.1"/>
    <property type="molecule type" value="Genomic_DNA"/>
</dbReference>
<accession>A0A5C4TDU0</accession>
<proteinExistence type="predicted"/>
<organism evidence="4 5">
    <name type="scientific">Paenibacillus hemerocallicola</name>
    <dbReference type="NCBI Taxonomy" id="1172614"/>
    <lineage>
        <taxon>Bacteria</taxon>
        <taxon>Bacillati</taxon>
        <taxon>Bacillota</taxon>
        <taxon>Bacilli</taxon>
        <taxon>Bacillales</taxon>
        <taxon>Paenibacillaceae</taxon>
        <taxon>Paenibacillus</taxon>
    </lineage>
</organism>
<evidence type="ECO:0000256" key="1">
    <source>
        <dbReference type="ARBA" id="ARBA00023002"/>
    </source>
</evidence>
<dbReference type="PANTHER" id="PTHR43818">
    <property type="entry name" value="BCDNA.GH03377"/>
    <property type="match status" value="1"/>
</dbReference>
<dbReference type="OrthoDB" id="2514745at2"/>
<evidence type="ECO:0000259" key="2">
    <source>
        <dbReference type="Pfam" id="PF01408"/>
    </source>
</evidence>
<dbReference type="Gene3D" id="3.40.50.720">
    <property type="entry name" value="NAD(P)-binding Rossmann-like Domain"/>
    <property type="match status" value="1"/>
</dbReference>
<dbReference type="Gene3D" id="3.30.360.10">
    <property type="entry name" value="Dihydrodipicolinate Reductase, domain 2"/>
    <property type="match status" value="1"/>
</dbReference>
<dbReference type="GO" id="GO:0000166">
    <property type="term" value="F:nucleotide binding"/>
    <property type="evidence" value="ECO:0007669"/>
    <property type="project" value="InterPro"/>
</dbReference>
<feature type="non-terminal residue" evidence="4">
    <location>
        <position position="1"/>
    </location>
</feature>
<dbReference type="AlphaFoldDB" id="A0A5C4TDU0"/>
<dbReference type="InterPro" id="IPR000683">
    <property type="entry name" value="Gfo/Idh/MocA-like_OxRdtase_N"/>
</dbReference>
<sequence length="384" mass="41776">SGSDPEGRIDGKTHPFKMTRRARVRGMEGKVRLGVVGCGLIGRKHLDAARDKSWIEIGAVADLNLAAAEAVSKEYGVPKRFTDAAELFAQPDINAVVLSTPAAGRAELAVQALRRGKHVLIEKPSATRAAELERIRDVQGDRVVAFCTSRFRFLKHAQAAAEYLQSGQLGELRVIRCRAVKSAGRPPEKEPPAWRYRIDMNGGGIWFNWGCYDLDYLFGITGWKLEPVEALAQTWGTDPDRFPYTGAGADGETHGTGLIRCKGGAVVTFERGEYAAAPAEESWQIIGSHGALTLQMTTARKNSLIASKFVPGTGTVSTVIWEGDEDWGILHDGPLLDFTNAILERRSPSTGLEQAYSAQLALDLMCDSARTGKIISVSERKGRL</sequence>
<reference evidence="4 5" key="1">
    <citation type="submission" date="2019-05" db="EMBL/GenBank/DDBJ databases">
        <title>We sequenced the genome of Paenibacillus hemerocallicola KCTC 33185 for further insight into its adaptation and study the phylogeny of Paenibacillus.</title>
        <authorList>
            <person name="Narsing Rao M.P."/>
        </authorList>
    </citation>
    <scope>NUCLEOTIDE SEQUENCE [LARGE SCALE GENOMIC DNA]</scope>
    <source>
        <strain evidence="4 5">KCTC 33185</strain>
    </source>
</reference>